<gene>
    <name evidence="1" type="ORF">LCGC14_2265320</name>
</gene>
<reference evidence="1" key="1">
    <citation type="journal article" date="2015" name="Nature">
        <title>Complex archaea that bridge the gap between prokaryotes and eukaryotes.</title>
        <authorList>
            <person name="Spang A."/>
            <person name="Saw J.H."/>
            <person name="Jorgensen S.L."/>
            <person name="Zaremba-Niedzwiedzka K."/>
            <person name="Martijn J."/>
            <person name="Lind A.E."/>
            <person name="van Eijk R."/>
            <person name="Schleper C."/>
            <person name="Guy L."/>
            <person name="Ettema T.J."/>
        </authorList>
    </citation>
    <scope>NUCLEOTIDE SEQUENCE</scope>
</reference>
<dbReference type="EMBL" id="LAZR01031197">
    <property type="protein sequence ID" value="KKL54445.1"/>
    <property type="molecule type" value="Genomic_DNA"/>
</dbReference>
<name>A0A0F9FAW1_9ZZZZ</name>
<feature type="non-terminal residue" evidence="1">
    <location>
        <position position="285"/>
    </location>
</feature>
<proteinExistence type="predicted"/>
<organism evidence="1">
    <name type="scientific">marine sediment metagenome</name>
    <dbReference type="NCBI Taxonomy" id="412755"/>
    <lineage>
        <taxon>unclassified sequences</taxon>
        <taxon>metagenomes</taxon>
        <taxon>ecological metagenomes</taxon>
    </lineage>
</organism>
<comment type="caution">
    <text evidence="1">The sequence shown here is derived from an EMBL/GenBank/DDBJ whole genome shotgun (WGS) entry which is preliminary data.</text>
</comment>
<evidence type="ECO:0000313" key="1">
    <source>
        <dbReference type="EMBL" id="KKL54445.1"/>
    </source>
</evidence>
<dbReference type="AlphaFoldDB" id="A0A0F9FAW1"/>
<sequence>MKKLILILFCMVFLIGTVSAIDIDDVKYYDEGTKTYTLENFFGLGKHIADLELKTPQVFEVARGYRRVAMVEIRNGEYDYNEIINGIKLYNINEGMKETVRTVDYKYKKIIQVPNYKTICDKGFSANGTFTDLNCRKEQIGLRDKTVWKDFTKNSLLKGETITLGLFTDVQKGDHIEWVINVYGNEKLTAWAEWNENMLVDVIAHYDMNETSGTNTDNVFDHTNNGTSINMGFIPWFIQGGYDFDGTASILFSQWIEDETFEWTYNFWMNPTDSALGDQRFFTPR</sequence>
<protein>
    <submittedName>
        <fullName evidence="1">Uncharacterized protein</fullName>
    </submittedName>
</protein>
<accession>A0A0F9FAW1</accession>